<name>A0A9Q1DNN7_CONCO</name>
<feature type="region of interest" description="Disordered" evidence="2">
    <location>
        <begin position="149"/>
        <end position="168"/>
    </location>
</feature>
<evidence type="ECO:0008006" key="5">
    <source>
        <dbReference type="Google" id="ProtNLM"/>
    </source>
</evidence>
<organism evidence="3 4">
    <name type="scientific">Conger conger</name>
    <name type="common">Conger eel</name>
    <name type="synonym">Muraena conger</name>
    <dbReference type="NCBI Taxonomy" id="82655"/>
    <lineage>
        <taxon>Eukaryota</taxon>
        <taxon>Metazoa</taxon>
        <taxon>Chordata</taxon>
        <taxon>Craniata</taxon>
        <taxon>Vertebrata</taxon>
        <taxon>Euteleostomi</taxon>
        <taxon>Actinopterygii</taxon>
        <taxon>Neopterygii</taxon>
        <taxon>Teleostei</taxon>
        <taxon>Anguilliformes</taxon>
        <taxon>Congridae</taxon>
        <taxon>Conger</taxon>
    </lineage>
</organism>
<dbReference type="AlphaFoldDB" id="A0A9Q1DNN7"/>
<dbReference type="InterPro" id="IPR051571">
    <property type="entry name" value="N-CoR_corepressor"/>
</dbReference>
<protein>
    <recommendedName>
        <fullName evidence="5">Nuclear receptor corepressor 1</fullName>
    </recommendedName>
</protein>
<evidence type="ECO:0000313" key="4">
    <source>
        <dbReference type="Proteomes" id="UP001152803"/>
    </source>
</evidence>
<feature type="region of interest" description="Disordered" evidence="2">
    <location>
        <begin position="1"/>
        <end position="101"/>
    </location>
</feature>
<dbReference type="Proteomes" id="UP001152803">
    <property type="component" value="Unassembled WGS sequence"/>
</dbReference>
<feature type="region of interest" description="Disordered" evidence="2">
    <location>
        <begin position="182"/>
        <end position="313"/>
    </location>
</feature>
<dbReference type="GO" id="GO:0003714">
    <property type="term" value="F:transcription corepressor activity"/>
    <property type="evidence" value="ECO:0007669"/>
    <property type="project" value="TreeGrafter"/>
</dbReference>
<keyword evidence="4" id="KW-1185">Reference proteome</keyword>
<dbReference type="OrthoDB" id="10258692at2759"/>
<evidence type="ECO:0000256" key="2">
    <source>
        <dbReference type="SAM" id="MobiDB-lite"/>
    </source>
</evidence>
<sequence length="333" mass="35875">MPSRYSPESQGPPPPPHAPHHPRASSRVSPENASDKPRARPGKSPDRGGPMESYEPISPPQSYPGLDKQEAMLQQAQRREAEHTEQRNDSRSPGSVSYLPSFFTKLGNTSQMVNSKKQEIFRKLNSSGGGDSDVASAQPGTEIFNLPAVTSSSSISSRNPSFGDPASNLGLEDIICKALMGNFEDKHDDHQGGGPQPNSMERQEAHPSPNTGMSAGKQKLLGKANSRKSKSPNPGQGYAGAERPSSVSSVHSEGDYHRQASPWTWEERPSSTGSMQFPYNPLTMRMLSSTPPSMPCASPSLPAQQGGAAPRAGVWEREPLLSEQYETLSDSDD</sequence>
<dbReference type="GO" id="GO:0000122">
    <property type="term" value="P:negative regulation of transcription by RNA polymerase II"/>
    <property type="evidence" value="ECO:0007669"/>
    <property type="project" value="TreeGrafter"/>
</dbReference>
<evidence type="ECO:0000313" key="3">
    <source>
        <dbReference type="EMBL" id="KAJ8275774.1"/>
    </source>
</evidence>
<feature type="compositionally biased region" description="Low complexity" evidence="2">
    <location>
        <begin position="302"/>
        <end position="313"/>
    </location>
</feature>
<reference evidence="3" key="1">
    <citation type="journal article" date="2023" name="Science">
        <title>Genome structures resolve the early diversification of teleost fishes.</title>
        <authorList>
            <person name="Parey E."/>
            <person name="Louis A."/>
            <person name="Montfort J."/>
            <person name="Bouchez O."/>
            <person name="Roques C."/>
            <person name="Iampietro C."/>
            <person name="Lluch J."/>
            <person name="Castinel A."/>
            <person name="Donnadieu C."/>
            <person name="Desvignes T."/>
            <person name="Floi Bucao C."/>
            <person name="Jouanno E."/>
            <person name="Wen M."/>
            <person name="Mejri S."/>
            <person name="Dirks R."/>
            <person name="Jansen H."/>
            <person name="Henkel C."/>
            <person name="Chen W.J."/>
            <person name="Zahm M."/>
            <person name="Cabau C."/>
            <person name="Klopp C."/>
            <person name="Thompson A.W."/>
            <person name="Robinson-Rechavi M."/>
            <person name="Braasch I."/>
            <person name="Lecointre G."/>
            <person name="Bobe J."/>
            <person name="Postlethwait J.H."/>
            <person name="Berthelot C."/>
            <person name="Roest Crollius H."/>
            <person name="Guiguen Y."/>
        </authorList>
    </citation>
    <scope>NUCLEOTIDE SEQUENCE</scope>
    <source>
        <strain evidence="3">Concon-B</strain>
    </source>
</reference>
<dbReference type="PANTHER" id="PTHR13992">
    <property type="entry name" value="NUCLEAR RECEPTOR CO-REPRESSOR RELATED NCOR"/>
    <property type="match status" value="1"/>
</dbReference>
<gene>
    <name evidence="3" type="ORF">COCON_G00075260</name>
</gene>
<accession>A0A9Q1DNN7</accession>
<dbReference type="EMBL" id="JAFJMO010000005">
    <property type="protein sequence ID" value="KAJ8275774.1"/>
    <property type="molecule type" value="Genomic_DNA"/>
</dbReference>
<comment type="caution">
    <text evidence="3">The sequence shown here is derived from an EMBL/GenBank/DDBJ whole genome shotgun (WGS) entry which is preliminary data.</text>
</comment>
<feature type="compositionally biased region" description="Basic and acidic residues" evidence="2">
    <location>
        <begin position="33"/>
        <end position="46"/>
    </location>
</feature>
<evidence type="ECO:0000256" key="1">
    <source>
        <dbReference type="ARBA" id="ARBA00010097"/>
    </source>
</evidence>
<proteinExistence type="inferred from homology"/>
<dbReference type="GO" id="GO:0046966">
    <property type="term" value="F:nuclear thyroid hormone receptor binding"/>
    <property type="evidence" value="ECO:0007669"/>
    <property type="project" value="TreeGrafter"/>
</dbReference>
<feature type="compositionally biased region" description="Basic and acidic residues" evidence="2">
    <location>
        <begin position="77"/>
        <end position="90"/>
    </location>
</feature>
<comment type="similarity">
    <text evidence="1">Belongs to the N-CoR nuclear receptor corepressors family.</text>
</comment>
<dbReference type="GO" id="GO:0000785">
    <property type="term" value="C:chromatin"/>
    <property type="evidence" value="ECO:0007669"/>
    <property type="project" value="TreeGrafter"/>
</dbReference>
<dbReference type="PANTHER" id="PTHR13992:SF5">
    <property type="entry name" value="NUCLEAR RECEPTOR COREPRESSOR 1"/>
    <property type="match status" value="1"/>
</dbReference>